<reference evidence="2" key="1">
    <citation type="submission" date="2023-07" db="EMBL/GenBank/DDBJ databases">
        <title>Sorghum-associated microbial communities from plants grown in Nebraska, USA.</title>
        <authorList>
            <person name="Schachtman D."/>
        </authorList>
    </citation>
    <scope>NUCLEOTIDE SEQUENCE</scope>
    <source>
        <strain evidence="2">BE80</strain>
    </source>
</reference>
<evidence type="ECO:0000313" key="3">
    <source>
        <dbReference type="Proteomes" id="UP001254832"/>
    </source>
</evidence>
<feature type="region of interest" description="Disordered" evidence="1">
    <location>
        <begin position="13"/>
        <end position="35"/>
    </location>
</feature>
<sequence>MVQEDSVFEQIMKSKRSKSIKARTGKVSPVPNKKTSLEQLNDLDIRHKNVEAESVEPSIPHRRLLEIRKELSQIRKLKKEDHML</sequence>
<evidence type="ECO:0000256" key="1">
    <source>
        <dbReference type="SAM" id="MobiDB-lite"/>
    </source>
</evidence>
<gene>
    <name evidence="2" type="ORF">J2W91_002955</name>
</gene>
<dbReference type="Proteomes" id="UP001254832">
    <property type="component" value="Unassembled WGS sequence"/>
</dbReference>
<comment type="caution">
    <text evidence="2">The sequence shown here is derived from an EMBL/GenBank/DDBJ whole genome shotgun (WGS) entry which is preliminary data.</text>
</comment>
<accession>A0AAP5H2A6</accession>
<dbReference type="AlphaFoldDB" id="A0AAP5H2A6"/>
<dbReference type="EMBL" id="JAVDTR010000007">
    <property type="protein sequence ID" value="MDR6724487.1"/>
    <property type="molecule type" value="Genomic_DNA"/>
</dbReference>
<dbReference type="RefSeq" id="WP_310140772.1">
    <property type="nucleotide sequence ID" value="NZ_JAVDTR010000007.1"/>
</dbReference>
<name>A0AAP5H2A6_PAEAM</name>
<evidence type="ECO:0000313" key="2">
    <source>
        <dbReference type="EMBL" id="MDR6724487.1"/>
    </source>
</evidence>
<feature type="compositionally biased region" description="Basic residues" evidence="1">
    <location>
        <begin position="13"/>
        <end position="24"/>
    </location>
</feature>
<protein>
    <submittedName>
        <fullName evidence="2">Uncharacterized protein</fullName>
    </submittedName>
</protein>
<proteinExistence type="predicted"/>
<organism evidence="2 3">
    <name type="scientific">Paenibacillus amylolyticus</name>
    <dbReference type="NCBI Taxonomy" id="1451"/>
    <lineage>
        <taxon>Bacteria</taxon>
        <taxon>Bacillati</taxon>
        <taxon>Bacillota</taxon>
        <taxon>Bacilli</taxon>
        <taxon>Bacillales</taxon>
        <taxon>Paenibacillaceae</taxon>
        <taxon>Paenibacillus</taxon>
    </lineage>
</organism>